<name>A0A7N0TP50_KALFE</name>
<dbReference type="EnsemblPlants" id="Kaladp0040s0498.1.v1.1">
    <property type="protein sequence ID" value="Kaladp0040s0498.1.v1.1.CDS.1"/>
    <property type="gene ID" value="Kaladp0040s0498.v1.1"/>
</dbReference>
<keyword evidence="2" id="KW-1185">Reference proteome</keyword>
<reference evidence="1" key="1">
    <citation type="submission" date="2021-01" db="UniProtKB">
        <authorList>
            <consortium name="EnsemblPlants"/>
        </authorList>
    </citation>
    <scope>IDENTIFICATION</scope>
</reference>
<sequence length="86" mass="10019">MWDVTVQYLTCSQVWICQIASICCRLDPVWLLPPLPTQPMWDVTVQYLTCSQVWICQIASICCRLDPVWLLPPLPTYHLLPLANRF</sequence>
<accession>A0A7N0TP50</accession>
<evidence type="ECO:0000313" key="1">
    <source>
        <dbReference type="EnsemblPlants" id="Kaladp0040s0498.1.v1.1.CDS.1"/>
    </source>
</evidence>
<protein>
    <submittedName>
        <fullName evidence="1">Uncharacterized protein</fullName>
    </submittedName>
</protein>
<dbReference type="Gramene" id="Kaladp0040s0498.1.v1.1">
    <property type="protein sequence ID" value="Kaladp0040s0498.1.v1.1.CDS.1"/>
    <property type="gene ID" value="Kaladp0040s0498.v1.1"/>
</dbReference>
<evidence type="ECO:0000313" key="2">
    <source>
        <dbReference type="Proteomes" id="UP000594263"/>
    </source>
</evidence>
<dbReference type="AlphaFoldDB" id="A0A7N0TP50"/>
<organism evidence="1 2">
    <name type="scientific">Kalanchoe fedtschenkoi</name>
    <name type="common">Lavender scallops</name>
    <name type="synonym">South American air plant</name>
    <dbReference type="NCBI Taxonomy" id="63787"/>
    <lineage>
        <taxon>Eukaryota</taxon>
        <taxon>Viridiplantae</taxon>
        <taxon>Streptophyta</taxon>
        <taxon>Embryophyta</taxon>
        <taxon>Tracheophyta</taxon>
        <taxon>Spermatophyta</taxon>
        <taxon>Magnoliopsida</taxon>
        <taxon>eudicotyledons</taxon>
        <taxon>Gunneridae</taxon>
        <taxon>Pentapetalae</taxon>
        <taxon>Saxifragales</taxon>
        <taxon>Crassulaceae</taxon>
        <taxon>Kalanchoe</taxon>
    </lineage>
</organism>
<dbReference type="Proteomes" id="UP000594263">
    <property type="component" value="Unplaced"/>
</dbReference>
<proteinExistence type="predicted"/>